<evidence type="ECO:0000313" key="3">
    <source>
        <dbReference type="Proteomes" id="UP000886998"/>
    </source>
</evidence>
<sequence>MQLEESEDVSPASEIVQNSQNKSWESSRIRACLSSFSIELIRGSQGKPSEIFCVKEPIFGAAGSRKAFRQLMKEDAIHQFPVTDNITFHNPPSAPHFGAFGGATGNLLISFEQVVGSLISPLRTLATL</sequence>
<evidence type="ECO:0000313" key="2">
    <source>
        <dbReference type="EMBL" id="GFY75626.1"/>
    </source>
</evidence>
<proteinExistence type="predicted"/>
<keyword evidence="3" id="KW-1185">Reference proteome</keyword>
<protein>
    <submittedName>
        <fullName evidence="2">Uncharacterized protein</fullName>
    </submittedName>
</protein>
<gene>
    <name evidence="2" type="ORF">TNIN_165581</name>
</gene>
<accession>A0A8X6YMB2</accession>
<feature type="region of interest" description="Disordered" evidence="1">
    <location>
        <begin position="1"/>
        <end position="26"/>
    </location>
</feature>
<organism evidence="2 3">
    <name type="scientific">Trichonephila inaurata madagascariensis</name>
    <dbReference type="NCBI Taxonomy" id="2747483"/>
    <lineage>
        <taxon>Eukaryota</taxon>
        <taxon>Metazoa</taxon>
        <taxon>Ecdysozoa</taxon>
        <taxon>Arthropoda</taxon>
        <taxon>Chelicerata</taxon>
        <taxon>Arachnida</taxon>
        <taxon>Araneae</taxon>
        <taxon>Araneomorphae</taxon>
        <taxon>Entelegynae</taxon>
        <taxon>Araneoidea</taxon>
        <taxon>Nephilidae</taxon>
        <taxon>Trichonephila</taxon>
        <taxon>Trichonephila inaurata</taxon>
    </lineage>
</organism>
<dbReference type="AlphaFoldDB" id="A0A8X6YMB2"/>
<evidence type="ECO:0000256" key="1">
    <source>
        <dbReference type="SAM" id="MobiDB-lite"/>
    </source>
</evidence>
<name>A0A8X6YMB2_9ARAC</name>
<comment type="caution">
    <text evidence="2">The sequence shown here is derived from an EMBL/GenBank/DDBJ whole genome shotgun (WGS) entry which is preliminary data.</text>
</comment>
<feature type="compositionally biased region" description="Polar residues" evidence="1">
    <location>
        <begin position="15"/>
        <end position="26"/>
    </location>
</feature>
<dbReference type="Proteomes" id="UP000886998">
    <property type="component" value="Unassembled WGS sequence"/>
</dbReference>
<reference evidence="2" key="1">
    <citation type="submission" date="2020-08" db="EMBL/GenBank/DDBJ databases">
        <title>Multicomponent nature underlies the extraordinary mechanical properties of spider dragline silk.</title>
        <authorList>
            <person name="Kono N."/>
            <person name="Nakamura H."/>
            <person name="Mori M."/>
            <person name="Yoshida Y."/>
            <person name="Ohtoshi R."/>
            <person name="Malay A.D."/>
            <person name="Moran D.A.P."/>
            <person name="Tomita M."/>
            <person name="Numata K."/>
            <person name="Arakawa K."/>
        </authorList>
    </citation>
    <scope>NUCLEOTIDE SEQUENCE</scope>
</reference>
<dbReference type="EMBL" id="BMAV01021507">
    <property type="protein sequence ID" value="GFY75626.1"/>
    <property type="molecule type" value="Genomic_DNA"/>
</dbReference>